<dbReference type="InterPro" id="IPR024079">
    <property type="entry name" value="MetalloPept_cat_dom_sf"/>
</dbReference>
<dbReference type="Gene3D" id="3.40.390.10">
    <property type="entry name" value="Collagenase (Catalytic Domain)"/>
    <property type="match status" value="2"/>
</dbReference>
<proteinExistence type="predicted"/>
<dbReference type="PROSITE" id="PS51885">
    <property type="entry name" value="NEPRILYSIN"/>
    <property type="match status" value="1"/>
</dbReference>
<name>A0A9D4TAI6_RHISA</name>
<evidence type="ECO:0000313" key="2">
    <source>
        <dbReference type="Proteomes" id="UP000821837"/>
    </source>
</evidence>
<sequence>MCAAAEPAAAAASDAAAAEPSSEDEWVTSALQPSSWSEEREVFAYLLTLMAVLTAVITVVNNLNGKGVAPIVLQPRRKLPDATTTVLARLALEKPPYDVCVSRSCQAEGRYLLDLLTWEYDPCENFYGFVCQGWQQQHASGDARLRRDLELRLSALLRRPSTSPLLEPLRRLYSQCSEAPSRHDVNALRQALSMAGLPDWPYAVPLRHTVSIWSTAAQVIKLTGAHTLLNVVPGAHSSRPEQGVLRLGPPNLINTTSGEALTAALGAFRPRLLVPLYAAEVSGLEQRLLRCRPSTVHLTRLAGLPQLVEFLARLLGSGVHEGTEVLLETDALRCVLVTAAATPADTVLNFMGLRFLLRLAYLLPDKLGLRLAESRGPRWRGCLLQLEPALPHLFLLASIEALGAPPRAPRLAEDVRRALVRALPGLSWLSPGDRRKAAAFLGRTNIRLFMPEELRNGSAASSLPPHDLDVALLAYCRLHSRAFEHKLRSPDPWLLSSMDSDCVMDVQSNRVDVPLLMFNRSAVKLDDLQSSQLPRAGFRLARCLLRLLFGWAETDATWDEGVRARRCLARQYGMMPPVAPVEDSLALAPVLRLFRDNLRHRRRMRQDLRLRNAEDLSLDQLFFVYFALGFCQDGKDAERRTNVALWNTPSFHSVYECRTGSPMRPDHSCILWVSL</sequence>
<dbReference type="InterPro" id="IPR000718">
    <property type="entry name" value="Peptidase_M13"/>
</dbReference>
<accession>A0A9D4TAI6</accession>
<dbReference type="PANTHER" id="PTHR11733:SF241">
    <property type="entry name" value="GH26575P-RELATED"/>
    <property type="match status" value="1"/>
</dbReference>
<dbReference type="GO" id="GO:0004222">
    <property type="term" value="F:metalloendopeptidase activity"/>
    <property type="evidence" value="ECO:0007669"/>
    <property type="project" value="InterPro"/>
</dbReference>
<dbReference type="AlphaFoldDB" id="A0A9D4TAI6"/>
<reference evidence="1" key="1">
    <citation type="journal article" date="2020" name="Cell">
        <title>Large-Scale Comparative Analyses of Tick Genomes Elucidate Their Genetic Diversity and Vector Capacities.</title>
        <authorList>
            <consortium name="Tick Genome and Microbiome Consortium (TIGMIC)"/>
            <person name="Jia N."/>
            <person name="Wang J."/>
            <person name="Shi W."/>
            <person name="Du L."/>
            <person name="Sun Y."/>
            <person name="Zhan W."/>
            <person name="Jiang J.F."/>
            <person name="Wang Q."/>
            <person name="Zhang B."/>
            <person name="Ji P."/>
            <person name="Bell-Sakyi L."/>
            <person name="Cui X.M."/>
            <person name="Yuan T.T."/>
            <person name="Jiang B.G."/>
            <person name="Yang W.F."/>
            <person name="Lam T.T."/>
            <person name="Chang Q.C."/>
            <person name="Ding S.J."/>
            <person name="Wang X.J."/>
            <person name="Zhu J.G."/>
            <person name="Ruan X.D."/>
            <person name="Zhao L."/>
            <person name="Wei J.T."/>
            <person name="Ye R.Z."/>
            <person name="Que T.C."/>
            <person name="Du C.H."/>
            <person name="Zhou Y.H."/>
            <person name="Cheng J.X."/>
            <person name="Dai P.F."/>
            <person name="Guo W.B."/>
            <person name="Han X.H."/>
            <person name="Huang E.J."/>
            <person name="Li L.F."/>
            <person name="Wei W."/>
            <person name="Gao Y.C."/>
            <person name="Liu J.Z."/>
            <person name="Shao H.Z."/>
            <person name="Wang X."/>
            <person name="Wang C.C."/>
            <person name="Yang T.C."/>
            <person name="Huo Q.B."/>
            <person name="Li W."/>
            <person name="Chen H.Y."/>
            <person name="Chen S.E."/>
            <person name="Zhou L.G."/>
            <person name="Ni X.B."/>
            <person name="Tian J.H."/>
            <person name="Sheng Y."/>
            <person name="Liu T."/>
            <person name="Pan Y.S."/>
            <person name="Xia L.Y."/>
            <person name="Li J."/>
            <person name="Zhao F."/>
            <person name="Cao W.C."/>
        </authorList>
    </citation>
    <scope>NUCLEOTIDE SEQUENCE</scope>
    <source>
        <strain evidence="1">Rsan-2018</strain>
    </source>
</reference>
<dbReference type="PANTHER" id="PTHR11733">
    <property type="entry name" value="ZINC METALLOPROTEASE FAMILY M13 NEPRILYSIN-RELATED"/>
    <property type="match status" value="1"/>
</dbReference>
<dbReference type="GO" id="GO:0016485">
    <property type="term" value="P:protein processing"/>
    <property type="evidence" value="ECO:0007669"/>
    <property type="project" value="TreeGrafter"/>
</dbReference>
<dbReference type="EMBL" id="JABSTV010001245">
    <property type="protein sequence ID" value="KAH7983900.1"/>
    <property type="molecule type" value="Genomic_DNA"/>
</dbReference>
<evidence type="ECO:0000313" key="1">
    <source>
        <dbReference type="EMBL" id="KAH7983900.1"/>
    </source>
</evidence>
<dbReference type="Gene3D" id="1.10.1380.10">
    <property type="entry name" value="Neutral endopeptidase , domain2"/>
    <property type="match status" value="1"/>
</dbReference>
<dbReference type="Proteomes" id="UP000821837">
    <property type="component" value="Chromosome 1"/>
</dbReference>
<gene>
    <name evidence="1" type="ORF">HPB52_015132</name>
</gene>
<keyword evidence="2" id="KW-1185">Reference proteome</keyword>
<protein>
    <submittedName>
        <fullName evidence="1">Uncharacterized protein</fullName>
    </submittedName>
</protein>
<dbReference type="InterPro" id="IPR042089">
    <property type="entry name" value="Peptidase_M13_dom_2"/>
</dbReference>
<dbReference type="SUPFAM" id="SSF55486">
    <property type="entry name" value="Metalloproteases ('zincins'), catalytic domain"/>
    <property type="match status" value="1"/>
</dbReference>
<comment type="caution">
    <text evidence="1">The sequence shown here is derived from an EMBL/GenBank/DDBJ whole genome shotgun (WGS) entry which is preliminary data.</text>
</comment>
<reference evidence="1" key="2">
    <citation type="submission" date="2021-09" db="EMBL/GenBank/DDBJ databases">
        <authorList>
            <person name="Jia N."/>
            <person name="Wang J."/>
            <person name="Shi W."/>
            <person name="Du L."/>
            <person name="Sun Y."/>
            <person name="Zhan W."/>
            <person name="Jiang J."/>
            <person name="Wang Q."/>
            <person name="Zhang B."/>
            <person name="Ji P."/>
            <person name="Sakyi L.B."/>
            <person name="Cui X."/>
            <person name="Yuan T."/>
            <person name="Jiang B."/>
            <person name="Yang W."/>
            <person name="Lam T.T.-Y."/>
            <person name="Chang Q."/>
            <person name="Ding S."/>
            <person name="Wang X."/>
            <person name="Zhu J."/>
            <person name="Ruan X."/>
            <person name="Zhao L."/>
            <person name="Wei J."/>
            <person name="Que T."/>
            <person name="Du C."/>
            <person name="Cheng J."/>
            <person name="Dai P."/>
            <person name="Han X."/>
            <person name="Huang E."/>
            <person name="Gao Y."/>
            <person name="Liu J."/>
            <person name="Shao H."/>
            <person name="Ye R."/>
            <person name="Li L."/>
            <person name="Wei W."/>
            <person name="Wang X."/>
            <person name="Wang C."/>
            <person name="Huo Q."/>
            <person name="Li W."/>
            <person name="Guo W."/>
            <person name="Chen H."/>
            <person name="Chen S."/>
            <person name="Zhou L."/>
            <person name="Zhou L."/>
            <person name="Ni X."/>
            <person name="Tian J."/>
            <person name="Zhou Y."/>
            <person name="Sheng Y."/>
            <person name="Liu T."/>
            <person name="Pan Y."/>
            <person name="Xia L."/>
            <person name="Li J."/>
            <person name="Zhao F."/>
            <person name="Cao W."/>
        </authorList>
    </citation>
    <scope>NUCLEOTIDE SEQUENCE</scope>
    <source>
        <strain evidence="1">Rsan-2018</strain>
        <tissue evidence="1">Larvae</tissue>
    </source>
</reference>
<dbReference type="VEuPathDB" id="VectorBase:RSAN_030790"/>
<dbReference type="GO" id="GO:0005886">
    <property type="term" value="C:plasma membrane"/>
    <property type="evidence" value="ECO:0007669"/>
    <property type="project" value="TreeGrafter"/>
</dbReference>
<organism evidence="1 2">
    <name type="scientific">Rhipicephalus sanguineus</name>
    <name type="common">Brown dog tick</name>
    <name type="synonym">Ixodes sanguineus</name>
    <dbReference type="NCBI Taxonomy" id="34632"/>
    <lineage>
        <taxon>Eukaryota</taxon>
        <taxon>Metazoa</taxon>
        <taxon>Ecdysozoa</taxon>
        <taxon>Arthropoda</taxon>
        <taxon>Chelicerata</taxon>
        <taxon>Arachnida</taxon>
        <taxon>Acari</taxon>
        <taxon>Parasitiformes</taxon>
        <taxon>Ixodida</taxon>
        <taxon>Ixodoidea</taxon>
        <taxon>Ixodidae</taxon>
        <taxon>Rhipicephalinae</taxon>
        <taxon>Rhipicephalus</taxon>
        <taxon>Rhipicephalus</taxon>
    </lineage>
</organism>